<dbReference type="InterPro" id="IPR002197">
    <property type="entry name" value="HTH_Fis"/>
</dbReference>
<name>A0A0G3EW42_9BURK</name>
<dbReference type="InterPro" id="IPR011006">
    <property type="entry name" value="CheY-like_superfamily"/>
</dbReference>
<dbReference type="Proteomes" id="UP000036700">
    <property type="component" value="Chromosome"/>
</dbReference>
<dbReference type="Gene3D" id="3.40.50.2300">
    <property type="match status" value="1"/>
</dbReference>
<dbReference type="InterPro" id="IPR009057">
    <property type="entry name" value="Homeodomain-like_sf"/>
</dbReference>
<keyword evidence="1" id="KW-0597">Phosphoprotein</keyword>
<reference evidence="4" key="1">
    <citation type="submission" date="2015-06" db="EMBL/GenBank/DDBJ databases">
        <authorList>
            <person name="Lim Y.L."/>
            <person name="Ee R."/>
            <person name="Yong D."/>
            <person name="How K.Y."/>
            <person name="Yin W.F."/>
            <person name="Chan K.G."/>
        </authorList>
    </citation>
    <scope>NUCLEOTIDE SEQUENCE [LARGE SCALE GENOMIC DNA]</scope>
    <source>
        <strain evidence="4">DSM 25325</strain>
    </source>
</reference>
<keyword evidence="4" id="KW-1185">Reference proteome</keyword>
<dbReference type="EMBL" id="CP011568">
    <property type="protein sequence ID" value="AKJ68931.2"/>
    <property type="molecule type" value="Genomic_DNA"/>
</dbReference>
<organism evidence="3 4">
    <name type="scientific">Pandoraea thiooxydans</name>
    <dbReference type="NCBI Taxonomy" id="445709"/>
    <lineage>
        <taxon>Bacteria</taxon>
        <taxon>Pseudomonadati</taxon>
        <taxon>Pseudomonadota</taxon>
        <taxon>Betaproteobacteria</taxon>
        <taxon>Burkholderiales</taxon>
        <taxon>Burkholderiaceae</taxon>
        <taxon>Pandoraea</taxon>
    </lineage>
</organism>
<accession>A0A0G3EW42</accession>
<dbReference type="AlphaFoldDB" id="A0A0G3EW42"/>
<feature type="domain" description="Response regulatory" evidence="2">
    <location>
        <begin position="7"/>
        <end position="124"/>
    </location>
</feature>
<dbReference type="PROSITE" id="PS50110">
    <property type="entry name" value="RESPONSE_REGULATORY"/>
    <property type="match status" value="1"/>
</dbReference>
<evidence type="ECO:0000256" key="1">
    <source>
        <dbReference type="PROSITE-ProRule" id="PRU00169"/>
    </source>
</evidence>
<dbReference type="Pfam" id="PF02954">
    <property type="entry name" value="HTH_8"/>
    <property type="match status" value="1"/>
</dbReference>
<dbReference type="InterPro" id="IPR001789">
    <property type="entry name" value="Sig_transdc_resp-reg_receiver"/>
</dbReference>
<protein>
    <recommendedName>
        <fullName evidence="2">Response regulatory domain-containing protein</fullName>
    </recommendedName>
</protein>
<feature type="modified residue" description="4-aspartylphosphate" evidence="1">
    <location>
        <position position="56"/>
    </location>
</feature>
<dbReference type="PRINTS" id="PR01590">
    <property type="entry name" value="HTHFIS"/>
</dbReference>
<proteinExistence type="predicted"/>
<evidence type="ECO:0000259" key="2">
    <source>
        <dbReference type="PROSITE" id="PS50110"/>
    </source>
</evidence>
<dbReference type="STRING" id="445709.ABW99_12665"/>
<evidence type="ECO:0000313" key="3">
    <source>
        <dbReference type="EMBL" id="AKJ68931.2"/>
    </source>
</evidence>
<dbReference type="SUPFAM" id="SSF52172">
    <property type="entry name" value="CheY-like"/>
    <property type="match status" value="1"/>
</dbReference>
<dbReference type="KEGG" id="ptx:ABW99_12665"/>
<dbReference type="GO" id="GO:0000160">
    <property type="term" value="P:phosphorelay signal transduction system"/>
    <property type="evidence" value="ECO:0007669"/>
    <property type="project" value="InterPro"/>
</dbReference>
<gene>
    <name evidence="3" type="ORF">ABW99_12665</name>
</gene>
<dbReference type="SUPFAM" id="SSF46689">
    <property type="entry name" value="Homeodomain-like"/>
    <property type="match status" value="1"/>
</dbReference>
<dbReference type="GO" id="GO:0043565">
    <property type="term" value="F:sequence-specific DNA binding"/>
    <property type="evidence" value="ECO:0007669"/>
    <property type="project" value="InterPro"/>
</dbReference>
<dbReference type="Gene3D" id="1.10.10.60">
    <property type="entry name" value="Homeodomain-like"/>
    <property type="match status" value="1"/>
</dbReference>
<evidence type="ECO:0000313" key="4">
    <source>
        <dbReference type="Proteomes" id="UP000036700"/>
    </source>
</evidence>
<sequence length="181" mass="19419">MVISMPHVLFLEDDPDRIAPLSEVARASGFTVDVAADLQTARLMFERTSPDIVLVDPASPNVHDVNLLKSLSWQASRPIPVIALPSMASLDWRLQLMRALMLAKTQFSPPGMPHETTSAAPVRDGEGALTFAPGTPLAQVERQLILATLAANGGVRGKTASLLGISPKTLYNKLKQFGTPV</sequence>